<gene>
    <name evidence="2" type="ORF">MiSe_27710</name>
</gene>
<evidence type="ECO:0000313" key="2">
    <source>
        <dbReference type="EMBL" id="GET38017.1"/>
    </source>
</evidence>
<reference evidence="2" key="1">
    <citation type="submission" date="2019-10" db="EMBL/GenBank/DDBJ databases">
        <title>Draft genome sequece of Microseira wollei NIES-4236.</title>
        <authorList>
            <person name="Yamaguchi H."/>
            <person name="Suzuki S."/>
            <person name="Kawachi M."/>
        </authorList>
    </citation>
    <scope>NUCLEOTIDE SEQUENCE</scope>
    <source>
        <strain evidence="2">NIES-4236</strain>
    </source>
</reference>
<organism evidence="2 3">
    <name type="scientific">Microseira wollei NIES-4236</name>
    <dbReference type="NCBI Taxonomy" id="2530354"/>
    <lineage>
        <taxon>Bacteria</taxon>
        <taxon>Bacillati</taxon>
        <taxon>Cyanobacteriota</taxon>
        <taxon>Cyanophyceae</taxon>
        <taxon>Oscillatoriophycideae</taxon>
        <taxon>Aerosakkonematales</taxon>
        <taxon>Aerosakkonemataceae</taxon>
        <taxon>Microseira</taxon>
    </lineage>
</organism>
<comment type="caution">
    <text evidence="2">The sequence shown here is derived from an EMBL/GenBank/DDBJ whole genome shotgun (WGS) entry which is preliminary data.</text>
</comment>
<keyword evidence="3" id="KW-1185">Reference proteome</keyword>
<proteinExistence type="predicted"/>
<dbReference type="EMBL" id="BLAY01000038">
    <property type="protein sequence ID" value="GET38017.1"/>
    <property type="molecule type" value="Genomic_DNA"/>
</dbReference>
<keyword evidence="1" id="KW-0812">Transmembrane</keyword>
<sequence length="88" mass="9250">MVDALTWMNHFTNSFPALGLPLLAVATESEDTLMLLPGVLLSLVVVYFASKVGGEISNKFGLPPVLGELVGGVLVGCFTSAGISRRRS</sequence>
<evidence type="ECO:0000313" key="3">
    <source>
        <dbReference type="Proteomes" id="UP001050975"/>
    </source>
</evidence>
<protein>
    <submittedName>
        <fullName evidence="2">Sodium/hydrogen exchanger</fullName>
    </submittedName>
</protein>
<dbReference type="AlphaFoldDB" id="A0AAV3XCH4"/>
<dbReference type="InterPro" id="IPR038770">
    <property type="entry name" value="Na+/solute_symporter_sf"/>
</dbReference>
<feature type="transmembrane region" description="Helical" evidence="1">
    <location>
        <begin position="6"/>
        <end position="26"/>
    </location>
</feature>
<evidence type="ECO:0000256" key="1">
    <source>
        <dbReference type="SAM" id="Phobius"/>
    </source>
</evidence>
<feature type="transmembrane region" description="Helical" evidence="1">
    <location>
        <begin position="62"/>
        <end position="83"/>
    </location>
</feature>
<accession>A0AAV3XCH4</accession>
<dbReference type="Gene3D" id="1.20.1530.20">
    <property type="match status" value="1"/>
</dbReference>
<feature type="transmembrane region" description="Helical" evidence="1">
    <location>
        <begin position="33"/>
        <end position="50"/>
    </location>
</feature>
<keyword evidence="1" id="KW-0472">Membrane</keyword>
<name>A0AAV3XCH4_9CYAN</name>
<keyword evidence="1" id="KW-1133">Transmembrane helix</keyword>
<dbReference type="Proteomes" id="UP001050975">
    <property type="component" value="Unassembled WGS sequence"/>
</dbReference>